<organism evidence="2 3">
    <name type="scientific">Sporormia fimetaria CBS 119925</name>
    <dbReference type="NCBI Taxonomy" id="1340428"/>
    <lineage>
        <taxon>Eukaryota</taxon>
        <taxon>Fungi</taxon>
        <taxon>Dikarya</taxon>
        <taxon>Ascomycota</taxon>
        <taxon>Pezizomycotina</taxon>
        <taxon>Dothideomycetes</taxon>
        <taxon>Pleosporomycetidae</taxon>
        <taxon>Pleosporales</taxon>
        <taxon>Sporormiaceae</taxon>
        <taxon>Sporormia</taxon>
    </lineage>
</organism>
<dbReference type="Proteomes" id="UP000799440">
    <property type="component" value="Unassembled WGS sequence"/>
</dbReference>
<name>A0A6A6VFT1_9PLEO</name>
<dbReference type="AlphaFoldDB" id="A0A6A6VFT1"/>
<protein>
    <recommendedName>
        <fullName evidence="4">Secreted protein</fullName>
    </recommendedName>
</protein>
<dbReference type="EMBL" id="MU006570">
    <property type="protein sequence ID" value="KAF2747957.1"/>
    <property type="molecule type" value="Genomic_DNA"/>
</dbReference>
<feature type="signal peptide" evidence="1">
    <location>
        <begin position="1"/>
        <end position="22"/>
    </location>
</feature>
<evidence type="ECO:0008006" key="4">
    <source>
        <dbReference type="Google" id="ProtNLM"/>
    </source>
</evidence>
<feature type="chain" id="PRO_5025469181" description="Secreted protein" evidence="1">
    <location>
        <begin position="23"/>
        <end position="91"/>
    </location>
</feature>
<evidence type="ECO:0000256" key="1">
    <source>
        <dbReference type="SAM" id="SignalP"/>
    </source>
</evidence>
<gene>
    <name evidence="2" type="ORF">M011DRAFT_25310</name>
</gene>
<keyword evidence="1" id="KW-0732">Signal</keyword>
<reference evidence="2" key="1">
    <citation type="journal article" date="2020" name="Stud. Mycol.">
        <title>101 Dothideomycetes genomes: a test case for predicting lifestyles and emergence of pathogens.</title>
        <authorList>
            <person name="Haridas S."/>
            <person name="Albert R."/>
            <person name="Binder M."/>
            <person name="Bloem J."/>
            <person name="Labutti K."/>
            <person name="Salamov A."/>
            <person name="Andreopoulos B."/>
            <person name="Baker S."/>
            <person name="Barry K."/>
            <person name="Bills G."/>
            <person name="Bluhm B."/>
            <person name="Cannon C."/>
            <person name="Castanera R."/>
            <person name="Culley D."/>
            <person name="Daum C."/>
            <person name="Ezra D."/>
            <person name="Gonzalez J."/>
            <person name="Henrissat B."/>
            <person name="Kuo A."/>
            <person name="Liang C."/>
            <person name="Lipzen A."/>
            <person name="Lutzoni F."/>
            <person name="Magnuson J."/>
            <person name="Mondo S."/>
            <person name="Nolan M."/>
            <person name="Ohm R."/>
            <person name="Pangilinan J."/>
            <person name="Park H.-J."/>
            <person name="Ramirez L."/>
            <person name="Alfaro M."/>
            <person name="Sun H."/>
            <person name="Tritt A."/>
            <person name="Yoshinaga Y."/>
            <person name="Zwiers L.-H."/>
            <person name="Turgeon B."/>
            <person name="Goodwin S."/>
            <person name="Spatafora J."/>
            <person name="Crous P."/>
            <person name="Grigoriev I."/>
        </authorList>
    </citation>
    <scope>NUCLEOTIDE SEQUENCE</scope>
    <source>
        <strain evidence="2">CBS 119925</strain>
    </source>
</reference>
<proteinExistence type="predicted"/>
<evidence type="ECO:0000313" key="2">
    <source>
        <dbReference type="EMBL" id="KAF2747957.1"/>
    </source>
</evidence>
<accession>A0A6A6VFT1</accession>
<sequence>MQHHELLLLLSSLCAYLPHRCGFPLSDNVHTEKEILATRVCKNRHIQAVTLGTCWPMCPKDIDLLISLHFPRRILDLQHYPVYQKGATTPL</sequence>
<keyword evidence="3" id="KW-1185">Reference proteome</keyword>
<evidence type="ECO:0000313" key="3">
    <source>
        <dbReference type="Proteomes" id="UP000799440"/>
    </source>
</evidence>